<dbReference type="EMBL" id="HBEZ01035941">
    <property type="protein sequence ID" value="CAD8642076.1"/>
    <property type="molecule type" value="Transcribed_RNA"/>
</dbReference>
<accession>A0A7S0MHZ9</accession>
<protein>
    <submittedName>
        <fullName evidence="1">Uncharacterized protein</fullName>
    </submittedName>
</protein>
<sequence length="130" mass="15022">MTTSCRMRTKPQMKFTATVWWSSWSLPLFVVATAISRQHHTRSRQLASLKSQQRQEFCLVEMHAPSNRKVTAIGQSYTVNFMNFFENMEATQKIPRIKNAIKKLVNSNDDTQAAAQLFNKVVARAMKELR</sequence>
<name>A0A7S0MHZ9_9CRYP</name>
<dbReference type="AlphaFoldDB" id="A0A7S0MHZ9"/>
<evidence type="ECO:0000313" key="1">
    <source>
        <dbReference type="EMBL" id="CAD8642076.1"/>
    </source>
</evidence>
<organism evidence="1">
    <name type="scientific">Cryptomonas curvata</name>
    <dbReference type="NCBI Taxonomy" id="233186"/>
    <lineage>
        <taxon>Eukaryota</taxon>
        <taxon>Cryptophyceae</taxon>
        <taxon>Cryptomonadales</taxon>
        <taxon>Cryptomonadaceae</taxon>
        <taxon>Cryptomonas</taxon>
    </lineage>
</organism>
<proteinExistence type="predicted"/>
<gene>
    <name evidence="1" type="ORF">CCUR1050_LOCUS19760</name>
</gene>
<reference evidence="1" key="1">
    <citation type="submission" date="2021-01" db="EMBL/GenBank/DDBJ databases">
        <authorList>
            <person name="Corre E."/>
            <person name="Pelletier E."/>
            <person name="Niang G."/>
            <person name="Scheremetjew M."/>
            <person name="Finn R."/>
            <person name="Kale V."/>
            <person name="Holt S."/>
            <person name="Cochrane G."/>
            <person name="Meng A."/>
            <person name="Brown T."/>
            <person name="Cohen L."/>
        </authorList>
    </citation>
    <scope>NUCLEOTIDE SEQUENCE</scope>
    <source>
        <strain evidence="1">CCAP979/52</strain>
    </source>
</reference>